<proteinExistence type="inferred from homology"/>
<dbReference type="Pfam" id="PF00117">
    <property type="entry name" value="GATase"/>
    <property type="match status" value="1"/>
</dbReference>
<evidence type="ECO:0000256" key="3">
    <source>
        <dbReference type="ARBA" id="ARBA00022605"/>
    </source>
</evidence>
<feature type="domain" description="Glutamine amidotransferase" evidence="12">
    <location>
        <begin position="4"/>
        <end position="175"/>
    </location>
</feature>
<dbReference type="CDD" id="cd01748">
    <property type="entry name" value="GATase1_IGP_Synthase"/>
    <property type="match status" value="1"/>
</dbReference>
<dbReference type="InterPro" id="IPR029062">
    <property type="entry name" value="Class_I_gatase-like"/>
</dbReference>
<comment type="catalytic activity">
    <reaction evidence="9 10">
        <text>L-glutamine + H2O = L-glutamate + NH4(+)</text>
        <dbReference type="Rhea" id="RHEA:15889"/>
        <dbReference type="ChEBI" id="CHEBI:15377"/>
        <dbReference type="ChEBI" id="CHEBI:28938"/>
        <dbReference type="ChEBI" id="CHEBI:29985"/>
        <dbReference type="ChEBI" id="CHEBI:58359"/>
        <dbReference type="EC" id="3.5.1.2"/>
    </reaction>
</comment>
<dbReference type="AlphaFoldDB" id="A0A151A290"/>
<evidence type="ECO:0000313" key="13">
    <source>
        <dbReference type="EMBL" id="KYH13437.1"/>
    </source>
</evidence>
<keyword evidence="10" id="KW-0963">Cytoplasm</keyword>
<evidence type="ECO:0000256" key="6">
    <source>
        <dbReference type="ARBA" id="ARBA00023102"/>
    </source>
</evidence>
<dbReference type="PIRSF" id="PIRSF000495">
    <property type="entry name" value="Amidotransf_hisH"/>
    <property type="match status" value="1"/>
</dbReference>
<evidence type="ECO:0000256" key="7">
    <source>
        <dbReference type="ARBA" id="ARBA00023239"/>
    </source>
</evidence>
<dbReference type="Gene3D" id="3.40.50.880">
    <property type="match status" value="1"/>
</dbReference>
<evidence type="ECO:0000256" key="10">
    <source>
        <dbReference type="HAMAP-Rule" id="MF_00278"/>
    </source>
</evidence>
<comment type="pathway">
    <text evidence="1 10">Amino-acid biosynthesis; L-histidine biosynthesis; L-histidine from 5-phospho-alpha-D-ribose 1-diphosphate: step 5/9.</text>
</comment>
<reference evidence="13 14" key="1">
    <citation type="submission" date="2016-02" db="EMBL/GenBank/DDBJ databases">
        <title>Draft genome sequence of hydrocarbon degrading Staphylococcus saprophyticus Strain CNV2, isolated from crude-oil contaminated soil from Noonmati Oil Refinery, Guwahati, Assam, India.</title>
        <authorList>
            <person name="Mukherjee A."/>
            <person name="Chettri B."/>
            <person name="Langpoklakpam J."/>
            <person name="Singh A.K."/>
            <person name="Chattopadhyay D.J."/>
        </authorList>
    </citation>
    <scope>NUCLEOTIDE SEQUENCE [LARGE SCALE GENOMIC DNA]</scope>
    <source>
        <strain evidence="13 14">CNV2</strain>
    </source>
</reference>
<dbReference type="UniPathway" id="UPA00031">
    <property type="reaction ID" value="UER00010"/>
</dbReference>
<feature type="active site" description="Nucleophile" evidence="10 11">
    <location>
        <position position="77"/>
    </location>
</feature>
<evidence type="ECO:0000256" key="2">
    <source>
        <dbReference type="ARBA" id="ARBA00011152"/>
    </source>
</evidence>
<dbReference type="HAMAP" id="MF_00278">
    <property type="entry name" value="HisH"/>
    <property type="match status" value="1"/>
</dbReference>
<comment type="function">
    <text evidence="10">IGPS catalyzes the conversion of PRFAR and glutamine to IGP, AICAR and glutamate. The HisH subunit catalyzes the hydrolysis of glutamine to glutamate and ammonia as part of the synthesis of IGP and AICAR. The resulting ammonia molecule is channeled to the active site of HisF.</text>
</comment>
<comment type="catalytic activity">
    <reaction evidence="8 10">
        <text>5-[(5-phospho-1-deoxy-D-ribulos-1-ylimino)methylamino]-1-(5-phospho-beta-D-ribosyl)imidazole-4-carboxamide + L-glutamine = D-erythro-1-(imidazol-4-yl)glycerol 3-phosphate + 5-amino-1-(5-phospho-beta-D-ribosyl)imidazole-4-carboxamide + L-glutamate + H(+)</text>
        <dbReference type="Rhea" id="RHEA:24793"/>
        <dbReference type="ChEBI" id="CHEBI:15378"/>
        <dbReference type="ChEBI" id="CHEBI:29985"/>
        <dbReference type="ChEBI" id="CHEBI:58278"/>
        <dbReference type="ChEBI" id="CHEBI:58359"/>
        <dbReference type="ChEBI" id="CHEBI:58475"/>
        <dbReference type="ChEBI" id="CHEBI:58525"/>
        <dbReference type="EC" id="4.3.2.10"/>
    </reaction>
</comment>
<dbReference type="NCBIfam" id="TIGR01855">
    <property type="entry name" value="IMP_synth_hisH"/>
    <property type="match status" value="1"/>
</dbReference>
<dbReference type="PROSITE" id="PS51273">
    <property type="entry name" value="GATASE_TYPE_1"/>
    <property type="match status" value="1"/>
</dbReference>
<comment type="caution">
    <text evidence="13">The sequence shown here is derived from an EMBL/GenBank/DDBJ whole genome shotgun (WGS) entry which is preliminary data.</text>
</comment>
<keyword evidence="7 10" id="KW-0456">Lyase</keyword>
<sequence length="198" mass="21993">MIAIIDYGLGNIKNIKRAVEHLGYAAQLTDDESIIKQADFIILPGVGHFKDAMRAINQRQLLPILKNIKDKPMLGICLGMQLLFEHSAEGDIDGLQLIPGQIIPIQSPYPVPHLGWNNLISDHKQLEHDVYFVHSYQAEMSDNVIAYADYGTKIPGIVQYENYIGIQFHPEKSGEYGLAILNQALQGGFLNDQALAGN</sequence>
<feature type="active site" evidence="10 11">
    <location>
        <position position="169"/>
    </location>
</feature>
<keyword evidence="3 10" id="KW-0028">Amino-acid biosynthesis</keyword>
<accession>A0A151A290</accession>
<dbReference type="Proteomes" id="UP000075418">
    <property type="component" value="Unassembled WGS sequence"/>
</dbReference>
<evidence type="ECO:0000256" key="9">
    <source>
        <dbReference type="ARBA" id="ARBA00049534"/>
    </source>
</evidence>
<dbReference type="GO" id="GO:0005737">
    <property type="term" value="C:cytoplasm"/>
    <property type="evidence" value="ECO:0007669"/>
    <property type="project" value="UniProtKB-SubCell"/>
</dbReference>
<dbReference type="RefSeq" id="WP_061853668.1">
    <property type="nucleotide sequence ID" value="NZ_LUGM01000002.1"/>
</dbReference>
<evidence type="ECO:0000256" key="8">
    <source>
        <dbReference type="ARBA" id="ARBA00047838"/>
    </source>
</evidence>
<evidence type="ECO:0000256" key="4">
    <source>
        <dbReference type="ARBA" id="ARBA00022801"/>
    </source>
</evidence>
<comment type="subunit">
    <text evidence="2 10">Heterodimer of HisH and HisF.</text>
</comment>
<keyword evidence="4 10" id="KW-0378">Hydrolase</keyword>
<evidence type="ECO:0000313" key="14">
    <source>
        <dbReference type="Proteomes" id="UP000075418"/>
    </source>
</evidence>
<gene>
    <name evidence="10 13" type="primary">hisH</name>
    <name evidence="13" type="ORF">A0131_01245</name>
</gene>
<comment type="subcellular location">
    <subcellularLocation>
        <location evidence="10">Cytoplasm</location>
    </subcellularLocation>
</comment>
<dbReference type="GO" id="GO:0004359">
    <property type="term" value="F:glutaminase activity"/>
    <property type="evidence" value="ECO:0007669"/>
    <property type="project" value="UniProtKB-EC"/>
</dbReference>
<dbReference type="PANTHER" id="PTHR42701:SF1">
    <property type="entry name" value="IMIDAZOLE GLYCEROL PHOSPHATE SYNTHASE SUBUNIT HISH"/>
    <property type="match status" value="1"/>
</dbReference>
<protein>
    <recommendedName>
        <fullName evidence="10">Imidazole glycerol phosphate synthase subunit HisH</fullName>
        <ecNumber evidence="10">4.3.2.10</ecNumber>
    </recommendedName>
    <alternativeName>
        <fullName evidence="10">IGP synthase glutaminase subunit</fullName>
        <ecNumber evidence="10">3.5.1.2</ecNumber>
    </alternativeName>
    <alternativeName>
        <fullName evidence="10">IGP synthase subunit HisH</fullName>
    </alternativeName>
    <alternativeName>
        <fullName evidence="10">ImGP synthase subunit HisH</fullName>
        <shortName evidence="10">IGPS subunit HisH</shortName>
    </alternativeName>
</protein>
<keyword evidence="5 10" id="KW-0315">Glutamine amidotransferase</keyword>
<keyword evidence="6 10" id="KW-0368">Histidine biosynthesis</keyword>
<dbReference type="InterPro" id="IPR010139">
    <property type="entry name" value="Imidazole-glycPsynth_HisH"/>
</dbReference>
<dbReference type="EC" id="4.3.2.10" evidence="10"/>
<evidence type="ECO:0000256" key="11">
    <source>
        <dbReference type="PIRSR" id="PIRSR000495-1"/>
    </source>
</evidence>
<organism evidence="13 14">
    <name type="scientific">Staphylococcus kloosii</name>
    <dbReference type="NCBI Taxonomy" id="29384"/>
    <lineage>
        <taxon>Bacteria</taxon>
        <taxon>Bacillati</taxon>
        <taxon>Bacillota</taxon>
        <taxon>Bacilli</taxon>
        <taxon>Bacillales</taxon>
        <taxon>Staphylococcaceae</taxon>
        <taxon>Staphylococcus</taxon>
    </lineage>
</organism>
<dbReference type="SUPFAM" id="SSF52317">
    <property type="entry name" value="Class I glutamine amidotransferase-like"/>
    <property type="match status" value="1"/>
</dbReference>
<dbReference type="EMBL" id="LUGM01000002">
    <property type="protein sequence ID" value="KYH13437.1"/>
    <property type="molecule type" value="Genomic_DNA"/>
</dbReference>
<dbReference type="GO" id="GO:0000107">
    <property type="term" value="F:imidazoleglycerol-phosphate synthase activity"/>
    <property type="evidence" value="ECO:0007669"/>
    <property type="project" value="UniProtKB-UniRule"/>
</dbReference>
<evidence type="ECO:0000259" key="12">
    <source>
        <dbReference type="Pfam" id="PF00117"/>
    </source>
</evidence>
<dbReference type="PANTHER" id="PTHR42701">
    <property type="entry name" value="IMIDAZOLE GLYCEROL PHOSPHATE SYNTHASE SUBUNIT HISH"/>
    <property type="match status" value="1"/>
</dbReference>
<feature type="active site" evidence="10 11">
    <location>
        <position position="171"/>
    </location>
</feature>
<evidence type="ECO:0000256" key="5">
    <source>
        <dbReference type="ARBA" id="ARBA00022962"/>
    </source>
</evidence>
<name>A0A151A290_9STAP</name>
<dbReference type="GO" id="GO:0000105">
    <property type="term" value="P:L-histidine biosynthetic process"/>
    <property type="evidence" value="ECO:0007669"/>
    <property type="project" value="UniProtKB-UniRule"/>
</dbReference>
<dbReference type="EC" id="3.5.1.2" evidence="10"/>
<evidence type="ECO:0000256" key="1">
    <source>
        <dbReference type="ARBA" id="ARBA00005091"/>
    </source>
</evidence>
<dbReference type="GO" id="GO:0016829">
    <property type="term" value="F:lyase activity"/>
    <property type="evidence" value="ECO:0007669"/>
    <property type="project" value="UniProtKB-KW"/>
</dbReference>
<dbReference type="InterPro" id="IPR017926">
    <property type="entry name" value="GATASE"/>
</dbReference>